<dbReference type="Proteomes" id="UP000433493">
    <property type="component" value="Unassembled WGS sequence"/>
</dbReference>
<accession>A0A7J5BBS0</accession>
<sequence length="317" mass="35725">MLQCGPPDVTYSQPLEQPPQPAGQSLLQRVKSRLFLRSRRKATHLLDGHYASIHRGRSLDFDDLREYVPGDAVADIDWKATARANTTLIRRWADERRHRVLFVVDSGRNMAARSLGDDLKRDIAVTVTGTLGYLSLRHGDEIGLITGDANGIRQRPFRSSEAALEALLRDIHDAATLAAPISDTQALLDRARLTLRQRALIVVVTDEIGLSEDLETSIIALAAQHELVWVEVLDADPTNHARGSARIFDVDGEWELPAALRDNSRLQREFEQQAVTRRERMRDLLEHRGITVARIGRHEDAVPELLRALKARQYARR</sequence>
<organism evidence="3 4">
    <name type="scientific">Gulosibacter chungangensis</name>
    <dbReference type="NCBI Taxonomy" id="979746"/>
    <lineage>
        <taxon>Bacteria</taxon>
        <taxon>Bacillati</taxon>
        <taxon>Actinomycetota</taxon>
        <taxon>Actinomycetes</taxon>
        <taxon>Micrococcales</taxon>
        <taxon>Microbacteriaceae</taxon>
        <taxon>Gulosibacter</taxon>
    </lineage>
</organism>
<proteinExistence type="predicted"/>
<evidence type="ECO:0000313" key="3">
    <source>
        <dbReference type="EMBL" id="KAB1643593.1"/>
    </source>
</evidence>
<dbReference type="EMBL" id="WBKB01000003">
    <property type="protein sequence ID" value="KAB1643593.1"/>
    <property type="molecule type" value="Genomic_DNA"/>
</dbReference>
<comment type="caution">
    <text evidence="3">The sequence shown here is derived from an EMBL/GenBank/DDBJ whole genome shotgun (WGS) entry which is preliminary data.</text>
</comment>
<dbReference type="AlphaFoldDB" id="A0A7J5BBS0"/>
<protein>
    <submittedName>
        <fullName evidence="3">DUF58 domain-containing protein</fullName>
    </submittedName>
</protein>
<reference evidence="3 4" key="1">
    <citation type="submission" date="2019-09" db="EMBL/GenBank/DDBJ databases">
        <title>Phylogeny of genus Pseudoclavibacter and closely related genus.</title>
        <authorList>
            <person name="Li Y."/>
        </authorList>
    </citation>
    <scope>NUCLEOTIDE SEQUENCE [LARGE SCALE GENOMIC DNA]</scope>
    <source>
        <strain evidence="3 4">KCTC 13959</strain>
    </source>
</reference>
<dbReference type="InterPro" id="IPR002881">
    <property type="entry name" value="DUF58"/>
</dbReference>
<feature type="region of interest" description="Disordered" evidence="1">
    <location>
        <begin position="1"/>
        <end position="23"/>
    </location>
</feature>
<dbReference type="Pfam" id="PF01882">
    <property type="entry name" value="DUF58"/>
    <property type="match status" value="1"/>
</dbReference>
<evidence type="ECO:0000259" key="2">
    <source>
        <dbReference type="Pfam" id="PF01882"/>
    </source>
</evidence>
<gene>
    <name evidence="3" type="ORF">F8O05_06885</name>
</gene>
<keyword evidence="4" id="KW-1185">Reference proteome</keyword>
<dbReference type="PANTHER" id="PTHR33608:SF6">
    <property type="entry name" value="BLL2464 PROTEIN"/>
    <property type="match status" value="1"/>
</dbReference>
<dbReference type="PANTHER" id="PTHR33608">
    <property type="entry name" value="BLL2464 PROTEIN"/>
    <property type="match status" value="1"/>
</dbReference>
<dbReference type="OrthoDB" id="9776116at2"/>
<evidence type="ECO:0000256" key="1">
    <source>
        <dbReference type="SAM" id="MobiDB-lite"/>
    </source>
</evidence>
<evidence type="ECO:0000313" key="4">
    <source>
        <dbReference type="Proteomes" id="UP000433493"/>
    </source>
</evidence>
<feature type="domain" description="DUF58" evidence="2">
    <location>
        <begin position="63"/>
        <end position="279"/>
    </location>
</feature>
<name>A0A7J5BBS0_9MICO</name>